<gene>
    <name evidence="3" type="ORF">LCGC14_2650910</name>
</gene>
<evidence type="ECO:0000259" key="2">
    <source>
        <dbReference type="SMART" id="SM00729"/>
    </source>
</evidence>
<dbReference type="InterPro" id="IPR023404">
    <property type="entry name" value="rSAM_horseshoe"/>
</dbReference>
<dbReference type="GO" id="GO:0051989">
    <property type="term" value="F:coproporphyrinogen dehydrogenase activity"/>
    <property type="evidence" value="ECO:0007669"/>
    <property type="project" value="TreeGrafter"/>
</dbReference>
<dbReference type="Gene3D" id="3.80.30.20">
    <property type="entry name" value="tm_1862 like domain"/>
    <property type="match status" value="1"/>
</dbReference>
<accession>A0A0F9CLU3</accession>
<dbReference type="InterPro" id="IPR006638">
    <property type="entry name" value="Elp3/MiaA/NifB-like_rSAM"/>
</dbReference>
<organism evidence="3">
    <name type="scientific">marine sediment metagenome</name>
    <dbReference type="NCBI Taxonomy" id="412755"/>
    <lineage>
        <taxon>unclassified sequences</taxon>
        <taxon>metagenomes</taxon>
        <taxon>ecological metagenomes</taxon>
    </lineage>
</organism>
<comment type="caution">
    <text evidence="3">The sequence shown here is derived from an EMBL/GenBank/DDBJ whole genome shotgun (WGS) entry which is preliminary data.</text>
</comment>
<dbReference type="GO" id="GO:0051539">
    <property type="term" value="F:4 iron, 4 sulfur cluster binding"/>
    <property type="evidence" value="ECO:0007669"/>
    <property type="project" value="TreeGrafter"/>
</dbReference>
<dbReference type="InterPro" id="IPR058240">
    <property type="entry name" value="rSAM_sf"/>
</dbReference>
<name>A0A0F9CLU3_9ZZZZ</name>
<dbReference type="Pfam" id="PF04055">
    <property type="entry name" value="Radical_SAM"/>
    <property type="match status" value="1"/>
</dbReference>
<dbReference type="GO" id="GO:0005737">
    <property type="term" value="C:cytoplasm"/>
    <property type="evidence" value="ECO:0007669"/>
    <property type="project" value="TreeGrafter"/>
</dbReference>
<dbReference type="GO" id="GO:0006782">
    <property type="term" value="P:protoporphyrinogen IX biosynthetic process"/>
    <property type="evidence" value="ECO:0007669"/>
    <property type="project" value="TreeGrafter"/>
</dbReference>
<dbReference type="AlphaFoldDB" id="A0A0F9CLU3"/>
<feature type="non-terminal residue" evidence="3">
    <location>
        <position position="1"/>
    </location>
</feature>
<evidence type="ECO:0000256" key="1">
    <source>
        <dbReference type="ARBA" id="ARBA00023002"/>
    </source>
</evidence>
<dbReference type="EMBL" id="LAZR01045969">
    <property type="protein sequence ID" value="KKK97621.1"/>
    <property type="molecule type" value="Genomic_DNA"/>
</dbReference>
<dbReference type="InterPro" id="IPR034505">
    <property type="entry name" value="Coproporphyrinogen-III_oxidase"/>
</dbReference>
<dbReference type="CDD" id="cd01335">
    <property type="entry name" value="Radical_SAM"/>
    <property type="match status" value="1"/>
</dbReference>
<sequence length="333" mass="36705">PPLIKRLARAIRSVFPIAEDYEFSVEIDPTMVDRAKIDALAEEGMTRASIGIQDFDPLVQQAIGRIQSFETTRACVQDLRTAGITSLNTDLVYGLPHQTLARIEDTIEKVLTFAPDRVALFGYAHVPWVAKRQKLIEEAALPGDLDRNILATNAAKRFEEAGLIGIGIDHFARPGDTLAIAKENRQLRRNFQGYTADRCQTLIGLGASSISRFSSGYVQNAAATAAYIQRIESGTFPGARGFELTQTDRLHARAIEALMCEFVLNLNEMVEGFGPSAKSLAPYLDVITTRFAPFVRKVGQRLEITAEGRPLTRMIASVLDLHVPEGVRYSRAS</sequence>
<reference evidence="3" key="1">
    <citation type="journal article" date="2015" name="Nature">
        <title>Complex archaea that bridge the gap between prokaryotes and eukaryotes.</title>
        <authorList>
            <person name="Spang A."/>
            <person name="Saw J.H."/>
            <person name="Jorgensen S.L."/>
            <person name="Zaremba-Niedzwiedzka K."/>
            <person name="Martijn J."/>
            <person name="Lind A.E."/>
            <person name="van Eijk R."/>
            <person name="Schleper C."/>
            <person name="Guy L."/>
            <person name="Ettema T.J."/>
        </authorList>
    </citation>
    <scope>NUCLEOTIDE SEQUENCE</scope>
</reference>
<dbReference type="InterPro" id="IPR007197">
    <property type="entry name" value="rSAM"/>
</dbReference>
<dbReference type="PANTHER" id="PTHR13932">
    <property type="entry name" value="COPROPORPHYRINIGEN III OXIDASE"/>
    <property type="match status" value="1"/>
</dbReference>
<dbReference type="SUPFAM" id="SSF102114">
    <property type="entry name" value="Radical SAM enzymes"/>
    <property type="match status" value="1"/>
</dbReference>
<protein>
    <recommendedName>
        <fullName evidence="2">Elp3/MiaA/NifB-like radical SAM core domain-containing protein</fullName>
    </recommendedName>
</protein>
<dbReference type="SMART" id="SM00729">
    <property type="entry name" value="Elp3"/>
    <property type="match status" value="1"/>
</dbReference>
<evidence type="ECO:0000313" key="3">
    <source>
        <dbReference type="EMBL" id="KKK97621.1"/>
    </source>
</evidence>
<feature type="domain" description="Elp3/MiaA/NifB-like radical SAM core" evidence="2">
    <location>
        <begin position="2"/>
        <end position="152"/>
    </location>
</feature>
<proteinExistence type="predicted"/>
<dbReference type="Gene3D" id="1.10.10.920">
    <property type="match status" value="1"/>
</dbReference>
<keyword evidence="1" id="KW-0560">Oxidoreductase</keyword>
<dbReference type="PANTHER" id="PTHR13932:SF6">
    <property type="entry name" value="OXYGEN-INDEPENDENT COPROPORPHYRINOGEN III OXIDASE"/>
    <property type="match status" value="1"/>
</dbReference>